<evidence type="ECO:0000259" key="9">
    <source>
        <dbReference type="PROSITE" id="PS50192"/>
    </source>
</evidence>
<dbReference type="SUPFAM" id="SSF47661">
    <property type="entry name" value="t-snare proteins"/>
    <property type="match status" value="1"/>
</dbReference>
<dbReference type="GO" id="GO:0000139">
    <property type="term" value="C:Golgi membrane"/>
    <property type="evidence" value="ECO:0007669"/>
    <property type="project" value="TreeGrafter"/>
</dbReference>
<dbReference type="InterPro" id="IPR045242">
    <property type="entry name" value="Syntaxin"/>
</dbReference>
<evidence type="ECO:0000256" key="6">
    <source>
        <dbReference type="ARBA" id="ARBA00023054"/>
    </source>
</evidence>
<dbReference type="OrthoDB" id="421009at2759"/>
<feature type="domain" description="T-SNARE coiled-coil homology" evidence="9">
    <location>
        <begin position="160"/>
        <end position="222"/>
    </location>
</feature>
<evidence type="ECO:0000256" key="1">
    <source>
        <dbReference type="ARBA" id="ARBA00004211"/>
    </source>
</evidence>
<proteinExistence type="inferred from homology"/>
<evidence type="ECO:0000256" key="4">
    <source>
        <dbReference type="ARBA" id="ARBA00022692"/>
    </source>
</evidence>
<keyword evidence="4 8" id="KW-0812">Transmembrane</keyword>
<dbReference type="GO" id="GO:0031201">
    <property type="term" value="C:SNARE complex"/>
    <property type="evidence" value="ECO:0007669"/>
    <property type="project" value="TreeGrafter"/>
</dbReference>
<keyword evidence="7 8" id="KW-0472">Membrane</keyword>
<dbReference type="PANTHER" id="PTHR19957">
    <property type="entry name" value="SYNTAXIN"/>
    <property type="match status" value="1"/>
</dbReference>
<keyword evidence="5 8" id="KW-1133">Transmembrane helix</keyword>
<dbReference type="GO" id="GO:0006888">
    <property type="term" value="P:endoplasmic reticulum to Golgi vesicle-mediated transport"/>
    <property type="evidence" value="ECO:0007669"/>
    <property type="project" value="TreeGrafter"/>
</dbReference>
<dbReference type="GO" id="GO:0005484">
    <property type="term" value="F:SNAP receptor activity"/>
    <property type="evidence" value="ECO:0007669"/>
    <property type="project" value="TreeGrafter"/>
</dbReference>
<comment type="subcellular location">
    <subcellularLocation>
        <location evidence="1">Membrane</location>
        <topology evidence="1">Single-pass type IV membrane protein</topology>
    </subcellularLocation>
</comment>
<evidence type="ECO:0000256" key="7">
    <source>
        <dbReference type="ARBA" id="ARBA00023136"/>
    </source>
</evidence>
<dbReference type="PANTHER" id="PTHR19957:SF3">
    <property type="entry name" value="SYNTAXIN-5"/>
    <property type="match status" value="1"/>
</dbReference>
<sequence>MLDIKQDVERFDNDLKSIGLFIKHSYAIKDMNSDNCADYHYNLLNILQARYSDLAKTFAISCQVSTEALQKQKEERDKYGGGKGSFRSVPRNRAQSYAHIMHMYYTYYVYVHMRKKKLGWMRSEVGNEEENQNLLSEERDKQTIVIATTQQSQAIADVESGYHESRALEAQQVEQQLTEVARMMAQLADYVETQRNAIIRINVNTDEAVVHVEGAIEQLQKYLASLSGNRWLIIKIFAILIIFAFIFTVFIA</sequence>
<dbReference type="SMART" id="SM00397">
    <property type="entry name" value="t_SNARE"/>
    <property type="match status" value="1"/>
</dbReference>
<keyword evidence="6" id="KW-0175">Coiled coil</keyword>
<dbReference type="AlphaFoldDB" id="X6NTW5"/>
<comment type="similarity">
    <text evidence="2">Belongs to the syntaxin family.</text>
</comment>
<dbReference type="InterPro" id="IPR000727">
    <property type="entry name" value="T_SNARE_dom"/>
</dbReference>
<dbReference type="GO" id="GO:0048278">
    <property type="term" value="P:vesicle docking"/>
    <property type="evidence" value="ECO:0007669"/>
    <property type="project" value="TreeGrafter"/>
</dbReference>
<comment type="caution">
    <text evidence="10">The sequence shown here is derived from an EMBL/GenBank/DDBJ whole genome shotgun (WGS) entry which is preliminary data.</text>
</comment>
<evidence type="ECO:0000256" key="5">
    <source>
        <dbReference type="ARBA" id="ARBA00022989"/>
    </source>
</evidence>
<reference evidence="10 11" key="1">
    <citation type="journal article" date="2013" name="Curr. Biol.">
        <title>The Genome of the Foraminiferan Reticulomyxa filosa.</title>
        <authorList>
            <person name="Glockner G."/>
            <person name="Hulsmann N."/>
            <person name="Schleicher M."/>
            <person name="Noegel A.A."/>
            <person name="Eichinger L."/>
            <person name="Gallinger C."/>
            <person name="Pawlowski J."/>
            <person name="Sierra R."/>
            <person name="Euteneuer U."/>
            <person name="Pillet L."/>
            <person name="Moustafa A."/>
            <person name="Platzer M."/>
            <person name="Groth M."/>
            <person name="Szafranski K."/>
            <person name="Schliwa M."/>
        </authorList>
    </citation>
    <scope>NUCLEOTIDE SEQUENCE [LARGE SCALE GENOMIC DNA]</scope>
</reference>
<dbReference type="Pfam" id="PF05739">
    <property type="entry name" value="SNARE"/>
    <property type="match status" value="1"/>
</dbReference>
<dbReference type="InterPro" id="IPR010989">
    <property type="entry name" value="SNARE"/>
</dbReference>
<gene>
    <name evidence="10" type="ORF">RFI_07376</name>
</gene>
<dbReference type="GO" id="GO:0000149">
    <property type="term" value="F:SNARE binding"/>
    <property type="evidence" value="ECO:0007669"/>
    <property type="project" value="TreeGrafter"/>
</dbReference>
<dbReference type="Proteomes" id="UP000023152">
    <property type="component" value="Unassembled WGS sequence"/>
</dbReference>
<keyword evidence="11" id="KW-1185">Reference proteome</keyword>
<accession>X6NTW5</accession>
<evidence type="ECO:0000313" key="10">
    <source>
        <dbReference type="EMBL" id="ETO29740.1"/>
    </source>
</evidence>
<feature type="transmembrane region" description="Helical" evidence="8">
    <location>
        <begin position="231"/>
        <end position="251"/>
    </location>
</feature>
<dbReference type="Gene3D" id="1.20.5.110">
    <property type="match status" value="1"/>
</dbReference>
<dbReference type="GO" id="GO:0006906">
    <property type="term" value="P:vesicle fusion"/>
    <property type="evidence" value="ECO:0007669"/>
    <property type="project" value="TreeGrafter"/>
</dbReference>
<evidence type="ECO:0000256" key="2">
    <source>
        <dbReference type="ARBA" id="ARBA00009063"/>
    </source>
</evidence>
<evidence type="ECO:0000256" key="8">
    <source>
        <dbReference type="SAM" id="Phobius"/>
    </source>
</evidence>
<organism evidence="10 11">
    <name type="scientific">Reticulomyxa filosa</name>
    <dbReference type="NCBI Taxonomy" id="46433"/>
    <lineage>
        <taxon>Eukaryota</taxon>
        <taxon>Sar</taxon>
        <taxon>Rhizaria</taxon>
        <taxon>Retaria</taxon>
        <taxon>Foraminifera</taxon>
        <taxon>Monothalamids</taxon>
        <taxon>Reticulomyxidae</taxon>
        <taxon>Reticulomyxa</taxon>
    </lineage>
</organism>
<keyword evidence="3" id="KW-0813">Transport</keyword>
<protein>
    <submittedName>
        <fullName evidence="10">Qa-SNARE, SYP3/Sed5p/Syntaxin 5-type</fullName>
    </submittedName>
</protein>
<name>X6NTW5_RETFI</name>
<dbReference type="EMBL" id="ASPP01005865">
    <property type="protein sequence ID" value="ETO29740.1"/>
    <property type="molecule type" value="Genomic_DNA"/>
</dbReference>
<dbReference type="GO" id="GO:0006886">
    <property type="term" value="P:intracellular protein transport"/>
    <property type="evidence" value="ECO:0007669"/>
    <property type="project" value="TreeGrafter"/>
</dbReference>
<dbReference type="PROSITE" id="PS50192">
    <property type="entry name" value="T_SNARE"/>
    <property type="match status" value="1"/>
</dbReference>
<evidence type="ECO:0000256" key="3">
    <source>
        <dbReference type="ARBA" id="ARBA00022448"/>
    </source>
</evidence>
<evidence type="ECO:0000313" key="11">
    <source>
        <dbReference type="Proteomes" id="UP000023152"/>
    </source>
</evidence>